<dbReference type="FunFam" id="3.40.50.300:FF:000006">
    <property type="entry name" value="DNA-binding transcriptional regulator NtrC"/>
    <property type="match status" value="1"/>
</dbReference>
<dbReference type="SUPFAM" id="SSF52172">
    <property type="entry name" value="CheY-like"/>
    <property type="match status" value="1"/>
</dbReference>
<dbReference type="Gene3D" id="3.40.50.2300">
    <property type="match status" value="1"/>
</dbReference>
<dbReference type="InterPro" id="IPR002078">
    <property type="entry name" value="Sigma_54_int"/>
</dbReference>
<dbReference type="GO" id="GO:0006355">
    <property type="term" value="P:regulation of DNA-templated transcription"/>
    <property type="evidence" value="ECO:0007669"/>
    <property type="project" value="InterPro"/>
</dbReference>
<feature type="domain" description="Sigma-54 factor interaction" evidence="6">
    <location>
        <begin position="140"/>
        <end position="369"/>
    </location>
</feature>
<evidence type="ECO:0000256" key="1">
    <source>
        <dbReference type="ARBA" id="ARBA00022741"/>
    </source>
</evidence>
<dbReference type="PROSITE" id="PS50110">
    <property type="entry name" value="RESPONSE_REGULATORY"/>
    <property type="match status" value="1"/>
</dbReference>
<evidence type="ECO:0000256" key="2">
    <source>
        <dbReference type="ARBA" id="ARBA00022840"/>
    </source>
</evidence>
<evidence type="ECO:0000259" key="7">
    <source>
        <dbReference type="PROSITE" id="PS50110"/>
    </source>
</evidence>
<keyword evidence="2" id="KW-0067">ATP-binding</keyword>
<dbReference type="InterPro" id="IPR027417">
    <property type="entry name" value="P-loop_NTPase"/>
</dbReference>
<dbReference type="GO" id="GO:0005524">
    <property type="term" value="F:ATP binding"/>
    <property type="evidence" value="ECO:0007669"/>
    <property type="project" value="UniProtKB-KW"/>
</dbReference>
<keyword evidence="5" id="KW-0804">Transcription</keyword>
<dbReference type="GO" id="GO:0043565">
    <property type="term" value="F:sequence-specific DNA binding"/>
    <property type="evidence" value="ECO:0007669"/>
    <property type="project" value="InterPro"/>
</dbReference>
<keyword evidence="1" id="KW-0547">Nucleotide-binding</keyword>
<dbReference type="Pfam" id="PF00072">
    <property type="entry name" value="Response_reg"/>
    <property type="match status" value="1"/>
</dbReference>
<dbReference type="Pfam" id="PF25601">
    <property type="entry name" value="AAA_lid_14"/>
    <property type="match status" value="1"/>
</dbReference>
<name>A0A0W8FVH2_9ZZZZ</name>
<dbReference type="PANTHER" id="PTHR32071">
    <property type="entry name" value="TRANSCRIPTIONAL REGULATORY PROTEIN"/>
    <property type="match status" value="1"/>
</dbReference>
<comment type="caution">
    <text evidence="8">The sequence shown here is derived from an EMBL/GenBank/DDBJ whole genome shotgun (WGS) entry which is preliminary data.</text>
</comment>
<evidence type="ECO:0000256" key="5">
    <source>
        <dbReference type="ARBA" id="ARBA00023163"/>
    </source>
</evidence>
<evidence type="ECO:0000256" key="3">
    <source>
        <dbReference type="ARBA" id="ARBA00023015"/>
    </source>
</evidence>
<dbReference type="PROSITE" id="PS00675">
    <property type="entry name" value="SIGMA54_INTERACT_1"/>
    <property type="match status" value="1"/>
</dbReference>
<organism evidence="8">
    <name type="scientific">hydrocarbon metagenome</name>
    <dbReference type="NCBI Taxonomy" id="938273"/>
    <lineage>
        <taxon>unclassified sequences</taxon>
        <taxon>metagenomes</taxon>
        <taxon>ecological metagenomes</taxon>
    </lineage>
</organism>
<dbReference type="InterPro" id="IPR003593">
    <property type="entry name" value="AAA+_ATPase"/>
</dbReference>
<dbReference type="AlphaFoldDB" id="A0A0W8FVH2"/>
<dbReference type="PROSITE" id="PS00688">
    <property type="entry name" value="SIGMA54_INTERACT_3"/>
    <property type="match status" value="1"/>
</dbReference>
<dbReference type="InterPro" id="IPR002197">
    <property type="entry name" value="HTH_Fis"/>
</dbReference>
<dbReference type="GO" id="GO:0000160">
    <property type="term" value="P:phosphorelay signal transduction system"/>
    <property type="evidence" value="ECO:0007669"/>
    <property type="project" value="InterPro"/>
</dbReference>
<dbReference type="PROSITE" id="PS00676">
    <property type="entry name" value="SIGMA54_INTERACT_2"/>
    <property type="match status" value="1"/>
</dbReference>
<dbReference type="Gene3D" id="1.10.8.60">
    <property type="match status" value="1"/>
</dbReference>
<feature type="domain" description="Response regulatory" evidence="7">
    <location>
        <begin position="4"/>
        <end position="118"/>
    </location>
</feature>
<proteinExistence type="predicted"/>
<protein>
    <submittedName>
        <fullName evidence="8">Sigma-54 dependent transcriptional regulator/response regulator</fullName>
    </submittedName>
</protein>
<dbReference type="Pfam" id="PF00158">
    <property type="entry name" value="Sigma54_activat"/>
    <property type="match status" value="1"/>
</dbReference>
<dbReference type="InterPro" id="IPR058031">
    <property type="entry name" value="AAA_lid_NorR"/>
</dbReference>
<dbReference type="InterPro" id="IPR025944">
    <property type="entry name" value="Sigma_54_int_dom_CS"/>
</dbReference>
<dbReference type="CDD" id="cd00009">
    <property type="entry name" value="AAA"/>
    <property type="match status" value="1"/>
</dbReference>
<dbReference type="InterPro" id="IPR011006">
    <property type="entry name" value="CheY-like_superfamily"/>
</dbReference>
<keyword evidence="3" id="KW-0805">Transcription regulation</keyword>
<dbReference type="Gene3D" id="1.10.10.60">
    <property type="entry name" value="Homeodomain-like"/>
    <property type="match status" value="1"/>
</dbReference>
<dbReference type="InterPro" id="IPR025662">
    <property type="entry name" value="Sigma_54_int_dom_ATP-bd_1"/>
</dbReference>
<reference evidence="8" key="1">
    <citation type="journal article" date="2015" name="Proc. Natl. Acad. Sci. U.S.A.">
        <title>Networks of energetic and metabolic interactions define dynamics in microbial communities.</title>
        <authorList>
            <person name="Embree M."/>
            <person name="Liu J.K."/>
            <person name="Al-Bassam M.M."/>
            <person name="Zengler K."/>
        </authorList>
    </citation>
    <scope>NUCLEOTIDE SEQUENCE</scope>
</reference>
<dbReference type="SMART" id="SM00448">
    <property type="entry name" value="REC"/>
    <property type="match status" value="1"/>
</dbReference>
<keyword evidence="4" id="KW-0238">DNA-binding</keyword>
<evidence type="ECO:0000259" key="6">
    <source>
        <dbReference type="PROSITE" id="PS50045"/>
    </source>
</evidence>
<dbReference type="PROSITE" id="PS50045">
    <property type="entry name" value="SIGMA54_INTERACT_4"/>
    <property type="match status" value="1"/>
</dbReference>
<dbReference type="Pfam" id="PF02954">
    <property type="entry name" value="HTH_8"/>
    <property type="match status" value="1"/>
</dbReference>
<dbReference type="SMART" id="SM00382">
    <property type="entry name" value="AAA"/>
    <property type="match status" value="1"/>
</dbReference>
<dbReference type="InterPro" id="IPR025943">
    <property type="entry name" value="Sigma_54_int_dom_ATP-bd_2"/>
</dbReference>
<dbReference type="InterPro" id="IPR009057">
    <property type="entry name" value="Homeodomain-like_sf"/>
</dbReference>
<sequence length="455" mass="52593">MNYKILAIDDDNVLLSSIKKTLELSDYLVDTLEDPSKFESLENINNYHVILLDIKMPKVDGLTLLDIIHSKYPHIPIIMISGESDIKTAVQSLKQGAYDFIEKPIDPDKLLIAIKNAVSIKILYDANLRMKEEISDQYKIIYDSIWMRDIMNKIEHMAPTKAKVMIYGESGTGKELIARAIHRISDRCEKPYIKINCASIPSELLESEFFGHKKGSFTGALNDHEGKFIQADGGTLFLDEIGDMDMRLQSKLLRAVEDSEIEVIGSNKTRHVDVRIICATNQNLKELVEKGKFREDLFHRLNVVSVRIPPLRERKEDIPPLVEYYIQRFNQDYNKKVEGINTRALGLLKSYSWPGNVRELKNLIEKTVIYSTNNTITFEDVINSFDENIIHQLEQNAEHKEFDSLKEARQEFEKQYIKKILVEYNWRIQETANALGIDRTNLFKKMKSYEIVKSV</sequence>
<gene>
    <name evidence="8" type="ORF">ASZ90_005347</name>
</gene>
<dbReference type="InterPro" id="IPR001789">
    <property type="entry name" value="Sig_transdc_resp-reg_receiver"/>
</dbReference>
<dbReference type="SUPFAM" id="SSF46689">
    <property type="entry name" value="Homeodomain-like"/>
    <property type="match status" value="1"/>
</dbReference>
<dbReference type="SUPFAM" id="SSF52540">
    <property type="entry name" value="P-loop containing nucleoside triphosphate hydrolases"/>
    <property type="match status" value="1"/>
</dbReference>
<dbReference type="EMBL" id="LNQE01000813">
    <property type="protein sequence ID" value="KUG24842.1"/>
    <property type="molecule type" value="Genomic_DNA"/>
</dbReference>
<accession>A0A0W8FVH2</accession>
<evidence type="ECO:0000256" key="4">
    <source>
        <dbReference type="ARBA" id="ARBA00023125"/>
    </source>
</evidence>
<dbReference type="Gene3D" id="3.40.50.300">
    <property type="entry name" value="P-loop containing nucleotide triphosphate hydrolases"/>
    <property type="match status" value="1"/>
</dbReference>
<evidence type="ECO:0000313" key="8">
    <source>
        <dbReference type="EMBL" id="KUG24842.1"/>
    </source>
</evidence>